<sequence>MSERGQYRRSPDKTEAWILGSGIAPLASALYLVQFAKVPASQVHVLDSHISMGQVLHNNGDPIHGYDQFAGCLPVPVGKPLKELLSMVPSVTRLGHSVMDDISSAETGRIKQTASRTRFLVQRNNALHDIHTKSLNLNPKHRMELILLMLKGEKRLGRNQIRDFLPKSFFQSTFWIIWSAQFGFQPWHSAIEFRRAIRQHLGSFHSLSILNCLDITGYYQQDSVFLPIFLHLQSLGVDFHFDTTITDIISTVRDGQETISQLRMIRNGFPMQQNISDDDIVFITPGSTVSGMTRGTNDHPPGRHSLEPHDELDENWAIWLEIGTRNDRLGNPYNFCTRESESLLESFTITTSDPGLIEYIDLHTHNDTEAGSIITFDESPWKLSCCIPTQPVFVHQPSNIRIFWGFALFARRQGDYVRKPMYDCSGAEITKELLGHLHFASQPSKTTTIPRVMPRMTAMLLIRSLNDRPQVIPPSISNLALIGQFVEIPHYSCVDTSYGVRTAQLAVSRLMGLDLRFEQKKSSILDLLRILLWK</sequence>
<keyword evidence="2" id="KW-1185">Reference proteome</keyword>
<dbReference type="GO" id="GO:0006631">
    <property type="term" value="P:fatty acid metabolic process"/>
    <property type="evidence" value="ECO:0007669"/>
    <property type="project" value="InterPro"/>
</dbReference>
<evidence type="ECO:0000313" key="1">
    <source>
        <dbReference type="EMBL" id="KAJ5553224.1"/>
    </source>
</evidence>
<dbReference type="EMBL" id="JAQIZZ010000002">
    <property type="protein sequence ID" value="KAJ5553224.1"/>
    <property type="molecule type" value="Genomic_DNA"/>
</dbReference>
<name>A0AAD6GIX4_9EURO</name>
<proteinExistence type="predicted"/>
<dbReference type="GO" id="GO:0071949">
    <property type="term" value="F:FAD binding"/>
    <property type="evidence" value="ECO:0007669"/>
    <property type="project" value="InterPro"/>
</dbReference>
<organism evidence="1 2">
    <name type="scientific">Penicillium frequentans</name>
    <dbReference type="NCBI Taxonomy" id="3151616"/>
    <lineage>
        <taxon>Eukaryota</taxon>
        <taxon>Fungi</taxon>
        <taxon>Dikarya</taxon>
        <taxon>Ascomycota</taxon>
        <taxon>Pezizomycotina</taxon>
        <taxon>Eurotiomycetes</taxon>
        <taxon>Eurotiomycetidae</taxon>
        <taxon>Eurotiales</taxon>
        <taxon>Aspergillaceae</taxon>
        <taxon>Penicillium</taxon>
    </lineage>
</organism>
<dbReference type="Proteomes" id="UP001220324">
    <property type="component" value="Unassembled WGS sequence"/>
</dbReference>
<evidence type="ECO:0008006" key="3">
    <source>
        <dbReference type="Google" id="ProtNLM"/>
    </source>
</evidence>
<dbReference type="PANTHER" id="PTHR37417">
    <property type="entry name" value="67 KDA MYOSIN-CROSS-REACTIVE ANTIGEN FAMILY PROTEIN (AFU_ORTHOLOGUE AFUA_5G09970)"/>
    <property type="match status" value="1"/>
</dbReference>
<dbReference type="GO" id="GO:0050151">
    <property type="term" value="F:oleate hydratase activity"/>
    <property type="evidence" value="ECO:0007669"/>
    <property type="project" value="InterPro"/>
</dbReference>
<dbReference type="InterPro" id="IPR036188">
    <property type="entry name" value="FAD/NAD-bd_sf"/>
</dbReference>
<dbReference type="Gene3D" id="3.30.9.80">
    <property type="match status" value="1"/>
</dbReference>
<dbReference type="PANTHER" id="PTHR37417:SF2">
    <property type="entry name" value="67 KDA MYOSIN-CROSS-REACTIVE ANTIGEN FAMILY PROTEIN (AFU_ORTHOLOGUE AFUA_5G09970)"/>
    <property type="match status" value="1"/>
</dbReference>
<evidence type="ECO:0000313" key="2">
    <source>
        <dbReference type="Proteomes" id="UP001220324"/>
    </source>
</evidence>
<reference evidence="1 2" key="1">
    <citation type="journal article" date="2023" name="IMA Fungus">
        <title>Comparative genomic study of the Penicillium genus elucidates a diverse pangenome and 15 lateral gene transfer events.</title>
        <authorList>
            <person name="Petersen C."/>
            <person name="Sorensen T."/>
            <person name="Nielsen M.R."/>
            <person name="Sondergaard T.E."/>
            <person name="Sorensen J.L."/>
            <person name="Fitzpatrick D.A."/>
            <person name="Frisvad J.C."/>
            <person name="Nielsen K.L."/>
        </authorList>
    </citation>
    <scope>NUCLEOTIDE SEQUENCE [LARGE SCALE GENOMIC DNA]</scope>
    <source>
        <strain evidence="1 2">IBT 35679</strain>
    </source>
</reference>
<accession>A0AAD6GIX4</accession>
<dbReference type="AlphaFoldDB" id="A0AAD6GIX4"/>
<dbReference type="Pfam" id="PF06100">
    <property type="entry name" value="MCRA"/>
    <property type="match status" value="1"/>
</dbReference>
<dbReference type="InterPro" id="IPR010354">
    <property type="entry name" value="Oleate_hydratase"/>
</dbReference>
<comment type="caution">
    <text evidence="1">The sequence shown here is derived from an EMBL/GenBank/DDBJ whole genome shotgun (WGS) entry which is preliminary data.</text>
</comment>
<dbReference type="SUPFAM" id="SSF51971">
    <property type="entry name" value="Nucleotide-binding domain"/>
    <property type="match status" value="1"/>
</dbReference>
<gene>
    <name evidence="1" type="ORF">N7494_002602</name>
</gene>
<protein>
    <recommendedName>
        <fullName evidence="3">Oleate hydratase</fullName>
    </recommendedName>
</protein>
<dbReference type="Gene3D" id="3.50.50.60">
    <property type="entry name" value="FAD/NAD(P)-binding domain"/>
    <property type="match status" value="2"/>
</dbReference>